<evidence type="ECO:0000313" key="2">
    <source>
        <dbReference type="EMBL" id="CAH0546350.1"/>
    </source>
</evidence>
<keyword evidence="1" id="KW-0472">Membrane</keyword>
<dbReference type="Gene3D" id="2.10.90.10">
    <property type="entry name" value="Cystine-knot cytokines"/>
    <property type="match status" value="1"/>
</dbReference>
<dbReference type="PANTHER" id="PTHR21719:SF1">
    <property type="entry name" value="FI06402P-RELATED"/>
    <property type="match status" value="1"/>
</dbReference>
<proteinExistence type="predicted"/>
<evidence type="ECO:0000256" key="1">
    <source>
        <dbReference type="SAM" id="Phobius"/>
    </source>
</evidence>
<accession>A0A9P0F8T7</accession>
<sequence>MAMNTTLVYFGLTIWICGCFCVPFTKEYGQFRKHSGYVRSFKCSIPKPRLVKSSTILKDETNVNISPEYAVLYECNCNGSCESGEMCRPTETKNVTLYFRLLFNNNTMTYISRDARNATACGCDKVVENGVNIQPDCQMDIL</sequence>
<name>A0A9P0F8T7_BRAAE</name>
<dbReference type="Proteomes" id="UP001154078">
    <property type="component" value="Chromosome 1"/>
</dbReference>
<dbReference type="GO" id="GO:0035099">
    <property type="term" value="P:hemocyte migration"/>
    <property type="evidence" value="ECO:0007669"/>
    <property type="project" value="TreeGrafter"/>
</dbReference>
<keyword evidence="1" id="KW-1133">Transmembrane helix</keyword>
<dbReference type="EMBL" id="OV121132">
    <property type="protein sequence ID" value="CAH0546350.1"/>
    <property type="molecule type" value="Genomic_DNA"/>
</dbReference>
<dbReference type="InterPro" id="IPR029034">
    <property type="entry name" value="Cystine-knot_cytokine"/>
</dbReference>
<gene>
    <name evidence="2" type="ORF">MELIAE_LOCUS535</name>
</gene>
<feature type="transmembrane region" description="Helical" evidence="1">
    <location>
        <begin position="6"/>
        <end position="25"/>
    </location>
</feature>
<keyword evidence="1" id="KW-0812">Transmembrane</keyword>
<dbReference type="AlphaFoldDB" id="A0A9P0F8T7"/>
<reference evidence="2" key="1">
    <citation type="submission" date="2021-12" db="EMBL/GenBank/DDBJ databases">
        <authorList>
            <person name="King R."/>
        </authorList>
    </citation>
    <scope>NUCLEOTIDE SEQUENCE</scope>
</reference>
<organism evidence="2 3">
    <name type="scientific">Brassicogethes aeneus</name>
    <name type="common">Rape pollen beetle</name>
    <name type="synonym">Meligethes aeneus</name>
    <dbReference type="NCBI Taxonomy" id="1431903"/>
    <lineage>
        <taxon>Eukaryota</taxon>
        <taxon>Metazoa</taxon>
        <taxon>Ecdysozoa</taxon>
        <taxon>Arthropoda</taxon>
        <taxon>Hexapoda</taxon>
        <taxon>Insecta</taxon>
        <taxon>Pterygota</taxon>
        <taxon>Neoptera</taxon>
        <taxon>Endopterygota</taxon>
        <taxon>Coleoptera</taxon>
        <taxon>Polyphaga</taxon>
        <taxon>Cucujiformia</taxon>
        <taxon>Nitidulidae</taxon>
        <taxon>Meligethinae</taxon>
        <taxon>Brassicogethes</taxon>
    </lineage>
</organism>
<evidence type="ECO:0000313" key="3">
    <source>
        <dbReference type="Proteomes" id="UP001154078"/>
    </source>
</evidence>
<dbReference type="PANTHER" id="PTHR21719">
    <property type="entry name" value="FI06402P-RELATED"/>
    <property type="match status" value="1"/>
</dbReference>
<protein>
    <submittedName>
        <fullName evidence="2">Uncharacterized protein</fullName>
    </submittedName>
</protein>
<keyword evidence="3" id="KW-1185">Reference proteome</keyword>
<dbReference type="SUPFAM" id="SSF57501">
    <property type="entry name" value="Cystine-knot cytokines"/>
    <property type="match status" value="1"/>
</dbReference>